<organism evidence="2 3">
    <name type="scientific">Stylosanthes scabra</name>
    <dbReference type="NCBI Taxonomy" id="79078"/>
    <lineage>
        <taxon>Eukaryota</taxon>
        <taxon>Viridiplantae</taxon>
        <taxon>Streptophyta</taxon>
        <taxon>Embryophyta</taxon>
        <taxon>Tracheophyta</taxon>
        <taxon>Spermatophyta</taxon>
        <taxon>Magnoliopsida</taxon>
        <taxon>eudicotyledons</taxon>
        <taxon>Gunneridae</taxon>
        <taxon>Pentapetalae</taxon>
        <taxon>rosids</taxon>
        <taxon>fabids</taxon>
        <taxon>Fabales</taxon>
        <taxon>Fabaceae</taxon>
        <taxon>Papilionoideae</taxon>
        <taxon>50 kb inversion clade</taxon>
        <taxon>dalbergioids sensu lato</taxon>
        <taxon>Dalbergieae</taxon>
        <taxon>Pterocarpus clade</taxon>
        <taxon>Stylosanthes</taxon>
    </lineage>
</organism>
<sequence>MEEKLAGSLGIEWQLRRQKRWREEHRQCRRRYSCREREPRMRQVRETCPNSSLPTHHLRSRLSLLQTPSKLWHPLILTQLAPRNRNLSDDKRSTSSTTNPSSFTKFPINLVISKISSAEDATNYKFLENFSSKYGFSSS</sequence>
<proteinExistence type="predicted"/>
<feature type="region of interest" description="Disordered" evidence="1">
    <location>
        <begin position="83"/>
        <end position="104"/>
    </location>
</feature>
<evidence type="ECO:0000256" key="1">
    <source>
        <dbReference type="SAM" id="MobiDB-lite"/>
    </source>
</evidence>
<comment type="caution">
    <text evidence="2">The sequence shown here is derived from an EMBL/GenBank/DDBJ whole genome shotgun (WGS) entry which is preliminary data.</text>
</comment>
<gene>
    <name evidence="2" type="ORF">PIB30_006289</name>
</gene>
<protein>
    <submittedName>
        <fullName evidence="2">Uncharacterized protein</fullName>
    </submittedName>
</protein>
<keyword evidence="3" id="KW-1185">Reference proteome</keyword>
<feature type="compositionally biased region" description="Low complexity" evidence="1">
    <location>
        <begin position="94"/>
        <end position="104"/>
    </location>
</feature>
<evidence type="ECO:0000313" key="3">
    <source>
        <dbReference type="Proteomes" id="UP001341840"/>
    </source>
</evidence>
<dbReference type="Proteomes" id="UP001341840">
    <property type="component" value="Unassembled WGS sequence"/>
</dbReference>
<accession>A0ABU6Q4E7</accession>
<dbReference type="EMBL" id="JASCZI010000013">
    <property type="protein sequence ID" value="MED6106665.1"/>
    <property type="molecule type" value="Genomic_DNA"/>
</dbReference>
<name>A0ABU6Q4E7_9FABA</name>
<evidence type="ECO:0000313" key="2">
    <source>
        <dbReference type="EMBL" id="MED6106665.1"/>
    </source>
</evidence>
<reference evidence="2 3" key="1">
    <citation type="journal article" date="2023" name="Plants (Basel)">
        <title>Bridging the Gap: Combining Genomics and Transcriptomics Approaches to Understand Stylosanthes scabra, an Orphan Legume from the Brazilian Caatinga.</title>
        <authorList>
            <person name="Ferreira-Neto J.R.C."/>
            <person name="da Silva M.D."/>
            <person name="Binneck E."/>
            <person name="de Melo N.F."/>
            <person name="da Silva R.H."/>
            <person name="de Melo A.L.T.M."/>
            <person name="Pandolfi V."/>
            <person name="Bustamante F.O."/>
            <person name="Brasileiro-Vidal A.C."/>
            <person name="Benko-Iseppon A.M."/>
        </authorList>
    </citation>
    <scope>NUCLEOTIDE SEQUENCE [LARGE SCALE GENOMIC DNA]</scope>
    <source>
        <tissue evidence="2">Leaves</tissue>
    </source>
</reference>